<dbReference type="InterPro" id="IPR018083">
    <property type="entry name" value="Sterol_reductase_CS"/>
</dbReference>
<reference evidence="24" key="1">
    <citation type="submission" date="2022-10" db="EMBL/GenBank/DDBJ databases">
        <title>Determination and structural analysis of whole genome sequence of Sarocladium strictum F4-1.</title>
        <authorList>
            <person name="Hu L."/>
            <person name="Jiang Y."/>
        </authorList>
    </citation>
    <scope>NUCLEOTIDE SEQUENCE</scope>
    <source>
        <strain evidence="24">F4-1</strain>
    </source>
</reference>
<keyword evidence="6 23" id="KW-0812">Transmembrane</keyword>
<evidence type="ECO:0000256" key="15">
    <source>
        <dbReference type="ARBA" id="ARBA00023136"/>
    </source>
</evidence>
<dbReference type="GO" id="GO:0005789">
    <property type="term" value="C:endoplasmic reticulum membrane"/>
    <property type="evidence" value="ECO:0007669"/>
    <property type="project" value="UniProtKB-SubCell"/>
</dbReference>
<evidence type="ECO:0000256" key="11">
    <source>
        <dbReference type="ARBA" id="ARBA00022989"/>
    </source>
</evidence>
<comment type="similarity">
    <text evidence="3 23">Belongs to the ERG4/ERG24 family.</text>
</comment>
<dbReference type="EC" id="1.3.1.21" evidence="18"/>
<keyword evidence="7" id="KW-0152">Cholesterol biosynthesis</keyword>
<evidence type="ECO:0000313" key="24">
    <source>
        <dbReference type="EMBL" id="KAK0385456.1"/>
    </source>
</evidence>
<keyword evidence="25" id="KW-1185">Reference proteome</keyword>
<gene>
    <name evidence="24" type="ORF">NLU13_7932</name>
</gene>
<dbReference type="GO" id="GO:0016132">
    <property type="term" value="P:brassinosteroid biosynthetic process"/>
    <property type="evidence" value="ECO:0007669"/>
    <property type="project" value="TreeGrafter"/>
</dbReference>
<feature type="transmembrane region" description="Helical" evidence="23">
    <location>
        <begin position="193"/>
        <end position="213"/>
    </location>
</feature>
<evidence type="ECO:0000256" key="8">
    <source>
        <dbReference type="ARBA" id="ARBA00022824"/>
    </source>
</evidence>
<dbReference type="FunFam" id="1.20.120.1630:FF:000004">
    <property type="entry name" value="7-dehydrocholesterol reductase"/>
    <property type="match status" value="1"/>
</dbReference>
<dbReference type="PROSITE" id="PS01017">
    <property type="entry name" value="STEROL_REDUCT_1"/>
    <property type="match status" value="1"/>
</dbReference>
<protein>
    <recommendedName>
        <fullName evidence="19">7-dehydrocholesterol reductase</fullName>
        <ecNumber evidence="18">1.3.1.21</ecNumber>
    </recommendedName>
    <alternativeName>
        <fullName evidence="20">Sterol Delta(7)-reductase</fullName>
    </alternativeName>
</protein>
<feature type="transmembrane region" description="Helical" evidence="23">
    <location>
        <begin position="66"/>
        <end position="90"/>
    </location>
</feature>
<evidence type="ECO:0000256" key="7">
    <source>
        <dbReference type="ARBA" id="ARBA00022778"/>
    </source>
</evidence>
<feature type="transmembrane region" description="Helical" evidence="23">
    <location>
        <begin position="159"/>
        <end position="181"/>
    </location>
</feature>
<dbReference type="PANTHER" id="PTHR21257:SF38">
    <property type="entry name" value="7-DEHYDROCHOLESTEROL REDUCTASE"/>
    <property type="match status" value="1"/>
</dbReference>
<evidence type="ECO:0000256" key="14">
    <source>
        <dbReference type="ARBA" id="ARBA00023098"/>
    </source>
</evidence>
<comment type="catalytic activity">
    <reaction evidence="22">
        <text>7-dehydrodesmosterol + NADPH + H(+) = desmosterol + NADP(+)</text>
        <dbReference type="Rhea" id="RHEA:46740"/>
        <dbReference type="ChEBI" id="CHEBI:15378"/>
        <dbReference type="ChEBI" id="CHEBI:17737"/>
        <dbReference type="ChEBI" id="CHEBI:27910"/>
        <dbReference type="ChEBI" id="CHEBI:57783"/>
        <dbReference type="ChEBI" id="CHEBI:58349"/>
    </reaction>
    <physiologicalReaction direction="left-to-right" evidence="22">
        <dbReference type="Rhea" id="RHEA:46741"/>
    </physiologicalReaction>
</comment>
<dbReference type="AlphaFoldDB" id="A0AA39L5N8"/>
<evidence type="ECO:0000313" key="25">
    <source>
        <dbReference type="Proteomes" id="UP001175261"/>
    </source>
</evidence>
<evidence type="ECO:0000256" key="23">
    <source>
        <dbReference type="RuleBase" id="RU369120"/>
    </source>
</evidence>
<evidence type="ECO:0000256" key="20">
    <source>
        <dbReference type="ARBA" id="ARBA00042688"/>
    </source>
</evidence>
<evidence type="ECO:0000256" key="18">
    <source>
        <dbReference type="ARBA" id="ARBA00038851"/>
    </source>
</evidence>
<evidence type="ECO:0000256" key="21">
    <source>
        <dbReference type="ARBA" id="ARBA00047795"/>
    </source>
</evidence>
<feature type="transmembrane region" description="Helical" evidence="23">
    <location>
        <begin position="345"/>
        <end position="364"/>
    </location>
</feature>
<keyword evidence="11 23" id="KW-1133">Transmembrane helix</keyword>
<keyword evidence="8" id="KW-0256">Endoplasmic reticulum</keyword>
<proteinExistence type="inferred from homology"/>
<comment type="caution">
    <text evidence="24">The sequence shown here is derived from an EMBL/GenBank/DDBJ whole genome shotgun (WGS) entry which is preliminary data.</text>
</comment>
<keyword evidence="10 23" id="KW-0752">Steroid biosynthesis</keyword>
<dbReference type="PANTHER" id="PTHR21257">
    <property type="entry name" value="DELTA(14)-STEROL REDUCTASE"/>
    <property type="match status" value="1"/>
</dbReference>
<evidence type="ECO:0000256" key="16">
    <source>
        <dbReference type="ARBA" id="ARBA00023166"/>
    </source>
</evidence>
<dbReference type="InterPro" id="IPR001171">
    <property type="entry name" value="ERG24_DHCR-like"/>
</dbReference>
<accession>A0AA39L5N8</accession>
<evidence type="ECO:0000256" key="10">
    <source>
        <dbReference type="ARBA" id="ARBA00022955"/>
    </source>
</evidence>
<keyword evidence="4 23" id="KW-0444">Lipid biosynthesis</keyword>
<evidence type="ECO:0000256" key="13">
    <source>
        <dbReference type="ARBA" id="ARBA00023011"/>
    </source>
</evidence>
<dbReference type="GO" id="GO:0006695">
    <property type="term" value="P:cholesterol biosynthetic process"/>
    <property type="evidence" value="ECO:0007669"/>
    <property type="project" value="UniProtKB-KW"/>
</dbReference>
<comment type="catalytic activity">
    <reaction evidence="21">
        <text>cholesterol + NADP(+) = 7-dehydrocholesterol + NADPH + H(+)</text>
        <dbReference type="Rhea" id="RHEA:23984"/>
        <dbReference type="ChEBI" id="CHEBI:15378"/>
        <dbReference type="ChEBI" id="CHEBI:16113"/>
        <dbReference type="ChEBI" id="CHEBI:17759"/>
        <dbReference type="ChEBI" id="CHEBI:57783"/>
        <dbReference type="ChEBI" id="CHEBI:58349"/>
        <dbReference type="EC" id="1.3.1.21"/>
    </reaction>
    <physiologicalReaction direction="right-to-left" evidence="21">
        <dbReference type="Rhea" id="RHEA:23986"/>
    </physiologicalReaction>
</comment>
<evidence type="ECO:0000256" key="3">
    <source>
        <dbReference type="ARBA" id="ARBA00005402"/>
    </source>
</evidence>
<evidence type="ECO:0000256" key="22">
    <source>
        <dbReference type="ARBA" id="ARBA00047826"/>
    </source>
</evidence>
<comment type="subcellular location">
    <subcellularLocation>
        <location evidence="1">Endoplasmic reticulum membrane</location>
        <topology evidence="1">Multi-pass membrane protein</topology>
    </subcellularLocation>
</comment>
<keyword evidence="9" id="KW-0521">NADP</keyword>
<dbReference type="Pfam" id="PF01222">
    <property type="entry name" value="ERG4_ERG24"/>
    <property type="match status" value="1"/>
</dbReference>
<evidence type="ECO:0000256" key="9">
    <source>
        <dbReference type="ARBA" id="ARBA00022857"/>
    </source>
</evidence>
<evidence type="ECO:0000256" key="1">
    <source>
        <dbReference type="ARBA" id="ARBA00004477"/>
    </source>
</evidence>
<dbReference type="EMBL" id="JAPDFR010000007">
    <property type="protein sequence ID" value="KAK0385456.1"/>
    <property type="molecule type" value="Genomic_DNA"/>
</dbReference>
<keyword evidence="15 23" id="KW-0472">Membrane</keyword>
<dbReference type="Proteomes" id="UP001175261">
    <property type="component" value="Unassembled WGS sequence"/>
</dbReference>
<dbReference type="GO" id="GO:0047598">
    <property type="term" value="F:7-dehydrocholesterol reductase activity"/>
    <property type="evidence" value="ECO:0007669"/>
    <property type="project" value="UniProtKB-EC"/>
</dbReference>
<keyword evidence="14 23" id="KW-0443">Lipid metabolism</keyword>
<evidence type="ECO:0000256" key="6">
    <source>
        <dbReference type="ARBA" id="ARBA00022692"/>
    </source>
</evidence>
<keyword evidence="5" id="KW-0153">Cholesterol metabolism</keyword>
<keyword evidence="16 23" id="KW-1207">Sterol metabolism</keyword>
<dbReference type="PROSITE" id="PS01018">
    <property type="entry name" value="STEROL_REDUCT_2"/>
    <property type="match status" value="1"/>
</dbReference>
<evidence type="ECO:0000256" key="5">
    <source>
        <dbReference type="ARBA" id="ARBA00022548"/>
    </source>
</evidence>
<keyword evidence="13 23" id="KW-0756">Sterol biosynthesis</keyword>
<keyword evidence="12 23" id="KW-0560">Oxidoreductase</keyword>
<keyword evidence="17 23" id="KW-0753">Steroid metabolism</keyword>
<feature type="transmembrane region" description="Helical" evidence="23">
    <location>
        <begin position="121"/>
        <end position="139"/>
    </location>
</feature>
<feature type="transmembrane region" description="Helical" evidence="23">
    <location>
        <begin position="315"/>
        <end position="333"/>
    </location>
</feature>
<organism evidence="24 25">
    <name type="scientific">Sarocladium strictum</name>
    <name type="common">Black bundle disease fungus</name>
    <name type="synonym">Acremonium strictum</name>
    <dbReference type="NCBI Taxonomy" id="5046"/>
    <lineage>
        <taxon>Eukaryota</taxon>
        <taxon>Fungi</taxon>
        <taxon>Dikarya</taxon>
        <taxon>Ascomycota</taxon>
        <taxon>Pezizomycotina</taxon>
        <taxon>Sordariomycetes</taxon>
        <taxon>Hypocreomycetidae</taxon>
        <taxon>Hypocreales</taxon>
        <taxon>Sarocladiaceae</taxon>
        <taxon>Sarocladium</taxon>
    </lineage>
</organism>
<name>A0AA39L5N8_SARSR</name>
<evidence type="ECO:0000256" key="19">
    <source>
        <dbReference type="ARBA" id="ARBA00039984"/>
    </source>
</evidence>
<evidence type="ECO:0000256" key="17">
    <source>
        <dbReference type="ARBA" id="ARBA00023221"/>
    </source>
</evidence>
<evidence type="ECO:0000256" key="4">
    <source>
        <dbReference type="ARBA" id="ARBA00022516"/>
    </source>
</evidence>
<feature type="transmembrane region" description="Helical" evidence="23">
    <location>
        <begin position="426"/>
        <end position="454"/>
    </location>
</feature>
<dbReference type="Gene3D" id="1.20.120.1630">
    <property type="match status" value="1"/>
</dbReference>
<sequence length="488" mass="55207">MVQDVTRQPLPASAWGSGENALRNISRHRSLSAASATASCSQTYDTTSARVRVWGRTSFGRSWLRSLVAASPGFLAPLASISIFITLAHYDGSFTMFAKAVCRQGFWAVCIRHGPQLTWKGIAAVVSWVGLQALLFRYLPGETHVGQYTPAGHLLSYRINGLSAWIITHVLYVMMSFAGVLDPAFIPRNWSSLIGAMNLAGFIISTFAYIKAFTMPTHPNDRKFSGSAFYDFYMGIELNPRLGDKFDLKLFSNGRPGIVAWTLIDYSNMAYQYQTQGHVELSLVLVSILQTIYVIDFFINESWYLRTIDIAHDHFGFYLAWGCFCFLPTTYTIQGQYLGLYPGSASTTYLISWFLVGLVGYAIFRSANNQKDVVRRSGGRCEIWGKPARCVDASYRTLDGKVHKSLLLCSGWWGWSRHANYTGDLLLSYSTCALVGSSKTVVWIYAIWMTMLLIHRCMRDEKRCSDKYGEEWEEYCKRVPWRFVRGIW</sequence>
<comment type="pathway">
    <text evidence="2">Steroid biosynthesis; cholesterol biosynthesis.</text>
</comment>
<evidence type="ECO:0000256" key="12">
    <source>
        <dbReference type="ARBA" id="ARBA00023002"/>
    </source>
</evidence>
<evidence type="ECO:0000256" key="2">
    <source>
        <dbReference type="ARBA" id="ARBA00004770"/>
    </source>
</evidence>